<organism evidence="2 3">
    <name type="scientific">Peptostreptococcus anaerobius</name>
    <dbReference type="NCBI Taxonomy" id="1261"/>
    <lineage>
        <taxon>Bacteria</taxon>
        <taxon>Bacillati</taxon>
        <taxon>Bacillota</taxon>
        <taxon>Clostridia</taxon>
        <taxon>Peptostreptococcales</taxon>
        <taxon>Peptostreptococcaceae</taxon>
        <taxon>Peptostreptococcus</taxon>
    </lineage>
</organism>
<evidence type="ECO:0000259" key="1">
    <source>
        <dbReference type="Pfam" id="PF05193"/>
    </source>
</evidence>
<dbReference type="NCBIfam" id="NF047422">
    <property type="entry name" value="YfmF_fam"/>
    <property type="match status" value="1"/>
</dbReference>
<dbReference type="RefSeq" id="WP_002844783.1">
    <property type="nucleotide sequence ID" value="NZ_FOVA01000004.1"/>
</dbReference>
<protein>
    <submittedName>
        <fullName evidence="2">Peptidase M16 inactive domain</fullName>
    </submittedName>
</protein>
<reference evidence="2 3" key="1">
    <citation type="submission" date="2018-06" db="EMBL/GenBank/DDBJ databases">
        <authorList>
            <consortium name="Pathogen Informatics"/>
            <person name="Doyle S."/>
        </authorList>
    </citation>
    <scope>NUCLEOTIDE SEQUENCE [LARGE SCALE GENOMIC DNA]</scope>
    <source>
        <strain evidence="2 3">NCTC11460</strain>
    </source>
</reference>
<dbReference type="Pfam" id="PF05193">
    <property type="entry name" value="Peptidase_M16_C"/>
    <property type="match status" value="1"/>
</dbReference>
<dbReference type="AlphaFoldDB" id="A0A379CFG9"/>
<dbReference type="SUPFAM" id="SSF63411">
    <property type="entry name" value="LuxS/MPP-like metallohydrolase"/>
    <property type="match status" value="2"/>
</dbReference>
<dbReference type="GO" id="GO:0046872">
    <property type="term" value="F:metal ion binding"/>
    <property type="evidence" value="ECO:0007669"/>
    <property type="project" value="InterPro"/>
</dbReference>
<sequence>MSNIRKIKLDDGLTLGLIKNEKFKSNLVSVYFERNIDRSEVTALSLLSNMMVVGTKKYQNMKQVSMRLDDLYGMSMTNGVSKHGEKLLISFKFLTISDAYLDQPIFEDVIDFVNEIVLNPLVVDSKLNPKAIDIEKENLREEIESKINDKKAYASSKCISLMCEGEPYAINSSGYVEDIDSISPEQMYDIYKRLVETSPIFVVVEGDFDEEYVERICREKFRFKRGNIEEIRRSNYLNKPKETRYFQEDFGNKQGKLVIGHRTNVDHQEFDKYYSLLVANSIFGGGPHSKLFNNVREKESICYYANSGLEKCKGLMMVNSGIDPDQYDRALKLIRKELEDVKLGNFTDLEIENAKRSIINSMKAGYDSISGETDFIYNQHISRNDLTLDQVIAYVSKVTRQDIIDVSQEVIEDTVYFLR</sequence>
<evidence type="ECO:0000313" key="2">
    <source>
        <dbReference type="EMBL" id="SUB60849.1"/>
    </source>
</evidence>
<proteinExistence type="predicted"/>
<dbReference type="PANTHER" id="PTHR11851">
    <property type="entry name" value="METALLOPROTEASE"/>
    <property type="match status" value="1"/>
</dbReference>
<dbReference type="EMBL" id="UGTB01000004">
    <property type="protein sequence ID" value="SUB60849.1"/>
    <property type="molecule type" value="Genomic_DNA"/>
</dbReference>
<dbReference type="Gene3D" id="3.30.830.10">
    <property type="entry name" value="Metalloenzyme, LuxS/M16 peptidase-like"/>
    <property type="match status" value="2"/>
</dbReference>
<name>A0A379CFG9_9FIRM</name>
<gene>
    <name evidence="2" type="ORF">NCTC11460_00763</name>
</gene>
<evidence type="ECO:0000313" key="3">
    <source>
        <dbReference type="Proteomes" id="UP000255101"/>
    </source>
</evidence>
<dbReference type="PANTHER" id="PTHR11851:SF186">
    <property type="entry name" value="INACTIVE METALLOPROTEASE YMFF-RELATED"/>
    <property type="match status" value="1"/>
</dbReference>
<dbReference type="InterPro" id="IPR011249">
    <property type="entry name" value="Metalloenz_LuxS/M16"/>
</dbReference>
<dbReference type="InterPro" id="IPR050361">
    <property type="entry name" value="MPP/UQCRC_Complex"/>
</dbReference>
<dbReference type="Proteomes" id="UP000255101">
    <property type="component" value="Unassembled WGS sequence"/>
</dbReference>
<accession>A0A379CFG9</accession>
<feature type="domain" description="Peptidase M16 C-terminal" evidence="1">
    <location>
        <begin position="181"/>
        <end position="357"/>
    </location>
</feature>
<dbReference type="InterPro" id="IPR007863">
    <property type="entry name" value="Peptidase_M16_C"/>
</dbReference>